<evidence type="ECO:0000313" key="1">
    <source>
        <dbReference type="EMBL" id="OIQ95812.1"/>
    </source>
</evidence>
<dbReference type="AlphaFoldDB" id="A0A1J5RUQ3"/>
<accession>A0A1J5RUQ3</accession>
<proteinExistence type="predicted"/>
<comment type="caution">
    <text evidence="1">The sequence shown here is derived from an EMBL/GenBank/DDBJ whole genome shotgun (WGS) entry which is preliminary data.</text>
</comment>
<gene>
    <name evidence="1" type="ORF">GALL_221540</name>
</gene>
<dbReference type="EMBL" id="MLJW01000159">
    <property type="protein sequence ID" value="OIQ95812.1"/>
    <property type="molecule type" value="Genomic_DNA"/>
</dbReference>
<name>A0A1J5RUQ3_9ZZZZ</name>
<organism evidence="1">
    <name type="scientific">mine drainage metagenome</name>
    <dbReference type="NCBI Taxonomy" id="410659"/>
    <lineage>
        <taxon>unclassified sequences</taxon>
        <taxon>metagenomes</taxon>
        <taxon>ecological metagenomes</taxon>
    </lineage>
</organism>
<protein>
    <submittedName>
        <fullName evidence="1">Uncharacterized protein</fullName>
    </submittedName>
</protein>
<sequence>MIRQSKNWALPILLLLAMQASAEGPAVDGVNGKITAQGGRSGGSDGSLLDGVITFPIAQSWGAQLDGGGGRLGHSSLSSVGGHLFWRDPDSGLLGLTASHHSSGGATAQRVGIEAEGYLSDFTLSARAGYQRRTLDTPIGSATDNKTYTRLRGSWYATENLAISARLQHVDSTRSALEVEWQPGINGMAGLSAIASYGRDASSKTNTTVIGVRYYLDREKSLIKRHRTGDPDSSTEFNSYWGGGSCTVDGMSGYWVQVGNQGSCVVPPPYPW</sequence>
<reference evidence="1" key="1">
    <citation type="submission" date="2016-10" db="EMBL/GenBank/DDBJ databases">
        <title>Sequence of Gallionella enrichment culture.</title>
        <authorList>
            <person name="Poehlein A."/>
            <person name="Muehling M."/>
            <person name="Daniel R."/>
        </authorList>
    </citation>
    <scope>NUCLEOTIDE SEQUENCE</scope>
</reference>